<dbReference type="Proteomes" id="UP001077662">
    <property type="component" value="Unassembled WGS sequence"/>
</dbReference>
<evidence type="ECO:0008006" key="3">
    <source>
        <dbReference type="Google" id="ProtNLM"/>
    </source>
</evidence>
<name>A0AAP3DM01_BRELA</name>
<dbReference type="RefSeq" id="WP_258435048.1">
    <property type="nucleotide sequence ID" value="NZ_JANSGW010000075.1"/>
</dbReference>
<evidence type="ECO:0000313" key="2">
    <source>
        <dbReference type="Proteomes" id="UP001077662"/>
    </source>
</evidence>
<protein>
    <recommendedName>
        <fullName evidence="3">Phage XkdN-like protein</fullName>
    </recommendedName>
</protein>
<proteinExistence type="predicted"/>
<organism evidence="1 2">
    <name type="scientific">Brevibacillus laterosporus</name>
    <name type="common">Bacillus laterosporus</name>
    <dbReference type="NCBI Taxonomy" id="1465"/>
    <lineage>
        <taxon>Bacteria</taxon>
        <taxon>Bacillati</taxon>
        <taxon>Bacillota</taxon>
        <taxon>Bacilli</taxon>
        <taxon>Bacillales</taxon>
        <taxon>Paenibacillaceae</taxon>
        <taxon>Brevibacillus</taxon>
    </lineage>
</organism>
<accession>A0AAP3DM01</accession>
<comment type="caution">
    <text evidence="1">The sequence shown here is derived from an EMBL/GenBank/DDBJ whole genome shotgun (WGS) entry which is preliminary data.</text>
</comment>
<dbReference type="Gene3D" id="3.30.2220.30">
    <property type="match status" value="1"/>
</dbReference>
<dbReference type="InterPro" id="IPR038559">
    <property type="entry name" value="XkdN-like_sf"/>
</dbReference>
<dbReference type="EMBL" id="JAPTNE010000075">
    <property type="protein sequence ID" value="MCZ0810386.1"/>
    <property type="molecule type" value="Genomic_DNA"/>
</dbReference>
<reference evidence="1" key="1">
    <citation type="submission" date="2022-09" db="EMBL/GenBank/DDBJ databases">
        <title>Genome analysis and characterization of larvicidal activity of Brevibacillus strains.</title>
        <authorList>
            <person name="Patrusheva E.V."/>
            <person name="Izotova A.O."/>
            <person name="Toshchakov S.V."/>
            <person name="Sineoky S.P."/>
        </authorList>
    </citation>
    <scope>NUCLEOTIDE SEQUENCE</scope>
    <source>
        <strain evidence="1">VKPM_B-13247</strain>
    </source>
</reference>
<dbReference type="InterPro" id="IPR014986">
    <property type="entry name" value="XkdN-like"/>
</dbReference>
<sequence length="126" mass="14698">MSKLEKFLSKASEVEQRKEVEVMIDGDVWKIRELTLTENRICEREADKGDKFDWYRYNDARIVKSTEHDFKWNDPELLKAYRVGNKFELPAKLFDHNPNGYGALLEAVRKISSGNTETDAVEEAKN</sequence>
<gene>
    <name evidence="1" type="ORF">O0554_26500</name>
</gene>
<dbReference type="AlphaFoldDB" id="A0AAP3DM01"/>
<dbReference type="Pfam" id="PF08890">
    <property type="entry name" value="Phage_TAC_5"/>
    <property type="match status" value="1"/>
</dbReference>
<evidence type="ECO:0000313" key="1">
    <source>
        <dbReference type="EMBL" id="MCZ0810386.1"/>
    </source>
</evidence>